<dbReference type="SUPFAM" id="SSF54211">
    <property type="entry name" value="Ribosomal protein S5 domain 2-like"/>
    <property type="match status" value="1"/>
</dbReference>
<gene>
    <name evidence="6" type="ORF">SAMN05720469_10964</name>
</gene>
<evidence type="ECO:0000256" key="2">
    <source>
        <dbReference type="ARBA" id="ARBA00022722"/>
    </source>
</evidence>
<dbReference type="Proteomes" id="UP000184275">
    <property type="component" value="Unassembled WGS sequence"/>
</dbReference>
<reference evidence="7" key="1">
    <citation type="submission" date="2016-11" db="EMBL/GenBank/DDBJ databases">
        <authorList>
            <person name="Varghese N."/>
            <person name="Submissions S."/>
        </authorList>
    </citation>
    <scope>NUCLEOTIDE SEQUENCE [LARGE SCALE GENOMIC DNA]</scope>
    <source>
        <strain evidence="7">UWOS</strain>
    </source>
</reference>
<evidence type="ECO:0000256" key="4">
    <source>
        <dbReference type="ARBA" id="ARBA00022801"/>
    </source>
</evidence>
<accession>A0A1M6TC03</accession>
<dbReference type="EMBL" id="FRAW01000009">
    <property type="protein sequence ID" value="SHK54404.1"/>
    <property type="molecule type" value="Genomic_DNA"/>
</dbReference>
<sequence length="81" mass="9642">MRWMESPDGVCRFCFLAKKKNGNAVYRNRCRRILRPIFFEMSKTISVPVWAMIIVNDKEDEMTSGRLHKASRKIFEKMGWV</sequence>
<keyword evidence="7" id="KW-1185">Reference proteome</keyword>
<keyword evidence="5" id="KW-0694">RNA-binding</keyword>
<proteinExistence type="predicted"/>
<organism evidence="6 7">
    <name type="scientific">Fibrobacter intestinalis</name>
    <dbReference type="NCBI Taxonomy" id="28122"/>
    <lineage>
        <taxon>Bacteria</taxon>
        <taxon>Pseudomonadati</taxon>
        <taxon>Fibrobacterota</taxon>
        <taxon>Fibrobacteria</taxon>
        <taxon>Fibrobacterales</taxon>
        <taxon>Fibrobacteraceae</taxon>
        <taxon>Fibrobacter</taxon>
    </lineage>
</organism>
<dbReference type="GO" id="GO:0004526">
    <property type="term" value="F:ribonuclease P activity"/>
    <property type="evidence" value="ECO:0007669"/>
    <property type="project" value="InterPro"/>
</dbReference>
<keyword evidence="2" id="KW-0540">Nuclease</keyword>
<evidence type="ECO:0000256" key="5">
    <source>
        <dbReference type="ARBA" id="ARBA00022884"/>
    </source>
</evidence>
<keyword evidence="4" id="KW-0378">Hydrolase</keyword>
<dbReference type="InterPro" id="IPR020568">
    <property type="entry name" value="Ribosomal_Su5_D2-typ_SF"/>
</dbReference>
<keyword evidence="1" id="KW-0819">tRNA processing</keyword>
<keyword evidence="3" id="KW-0255">Endonuclease</keyword>
<evidence type="ECO:0000256" key="1">
    <source>
        <dbReference type="ARBA" id="ARBA00022694"/>
    </source>
</evidence>
<evidence type="ECO:0000256" key="3">
    <source>
        <dbReference type="ARBA" id="ARBA00022759"/>
    </source>
</evidence>
<dbReference type="GO" id="GO:0008033">
    <property type="term" value="P:tRNA processing"/>
    <property type="evidence" value="ECO:0007669"/>
    <property type="project" value="UniProtKB-KW"/>
</dbReference>
<name>A0A1M6TC03_9BACT</name>
<dbReference type="Gene3D" id="3.30.230.10">
    <property type="match status" value="1"/>
</dbReference>
<dbReference type="Pfam" id="PF00825">
    <property type="entry name" value="Ribonuclease_P"/>
    <property type="match status" value="1"/>
</dbReference>
<dbReference type="InterPro" id="IPR014721">
    <property type="entry name" value="Ribsml_uS5_D2-typ_fold_subgr"/>
</dbReference>
<dbReference type="GO" id="GO:0000049">
    <property type="term" value="F:tRNA binding"/>
    <property type="evidence" value="ECO:0007669"/>
    <property type="project" value="InterPro"/>
</dbReference>
<evidence type="ECO:0000313" key="7">
    <source>
        <dbReference type="Proteomes" id="UP000184275"/>
    </source>
</evidence>
<dbReference type="AlphaFoldDB" id="A0A1M6TC03"/>
<dbReference type="InterPro" id="IPR000100">
    <property type="entry name" value="RNase_P"/>
</dbReference>
<evidence type="ECO:0000313" key="6">
    <source>
        <dbReference type="EMBL" id="SHK54404.1"/>
    </source>
</evidence>
<protein>
    <submittedName>
        <fullName evidence="6">Ribonuclease P protein component</fullName>
    </submittedName>
</protein>